<gene>
    <name evidence="2" type="ORF">LARSCL_LOCUS21365</name>
</gene>
<name>A0AAV2BT03_9ARAC</name>
<evidence type="ECO:0000313" key="2">
    <source>
        <dbReference type="EMBL" id="CAL1299440.1"/>
    </source>
</evidence>
<evidence type="ECO:0000313" key="3">
    <source>
        <dbReference type="Proteomes" id="UP001497382"/>
    </source>
</evidence>
<evidence type="ECO:0000256" key="1">
    <source>
        <dbReference type="SAM" id="MobiDB-lite"/>
    </source>
</evidence>
<reference evidence="2 3" key="1">
    <citation type="submission" date="2024-04" db="EMBL/GenBank/DDBJ databases">
        <authorList>
            <person name="Rising A."/>
            <person name="Reimegard J."/>
            <person name="Sonavane S."/>
            <person name="Akerstrom W."/>
            <person name="Nylinder S."/>
            <person name="Hedman E."/>
            <person name="Kallberg Y."/>
        </authorList>
    </citation>
    <scope>NUCLEOTIDE SEQUENCE [LARGE SCALE GENOMIC DNA]</scope>
</reference>
<sequence>MNKMQASQICPGRSLTGGKRTLRPMSSSAVIHGLQSGLQLLSRQLPNTSYRSLSFMPDSFDSIFSKGSGLMNKVAAFWLSKDVNVSMNQLDT</sequence>
<dbReference type="EMBL" id="CAXIEN010000502">
    <property type="protein sequence ID" value="CAL1299440.1"/>
    <property type="molecule type" value="Genomic_DNA"/>
</dbReference>
<protein>
    <submittedName>
        <fullName evidence="2">Uncharacterized protein</fullName>
    </submittedName>
</protein>
<dbReference type="AlphaFoldDB" id="A0AAV2BT03"/>
<accession>A0AAV2BT03</accession>
<organism evidence="2 3">
    <name type="scientific">Larinioides sclopetarius</name>
    <dbReference type="NCBI Taxonomy" id="280406"/>
    <lineage>
        <taxon>Eukaryota</taxon>
        <taxon>Metazoa</taxon>
        <taxon>Ecdysozoa</taxon>
        <taxon>Arthropoda</taxon>
        <taxon>Chelicerata</taxon>
        <taxon>Arachnida</taxon>
        <taxon>Araneae</taxon>
        <taxon>Araneomorphae</taxon>
        <taxon>Entelegynae</taxon>
        <taxon>Araneoidea</taxon>
        <taxon>Araneidae</taxon>
        <taxon>Larinioides</taxon>
    </lineage>
</organism>
<keyword evidence="3" id="KW-1185">Reference proteome</keyword>
<feature type="region of interest" description="Disordered" evidence="1">
    <location>
        <begin position="1"/>
        <end position="21"/>
    </location>
</feature>
<dbReference type="Proteomes" id="UP001497382">
    <property type="component" value="Unassembled WGS sequence"/>
</dbReference>
<comment type="caution">
    <text evidence="2">The sequence shown here is derived from an EMBL/GenBank/DDBJ whole genome shotgun (WGS) entry which is preliminary data.</text>
</comment>
<proteinExistence type="predicted"/>